<accession>A0AAN8ZVN9</accession>
<dbReference type="Proteomes" id="UP001381693">
    <property type="component" value="Unassembled WGS sequence"/>
</dbReference>
<gene>
    <name evidence="10" type="ORF">SK128_007193</name>
</gene>
<reference evidence="10 11" key="1">
    <citation type="submission" date="2023-11" db="EMBL/GenBank/DDBJ databases">
        <title>Halocaridina rubra genome assembly.</title>
        <authorList>
            <person name="Smith C."/>
        </authorList>
    </citation>
    <scope>NUCLEOTIDE SEQUENCE [LARGE SCALE GENOMIC DNA]</scope>
    <source>
        <strain evidence="10">EP-1</strain>
        <tissue evidence="10">Whole</tissue>
    </source>
</reference>
<dbReference type="PANTHER" id="PTHR12129">
    <property type="entry name" value="HEPARAN SULFATE 2-O-SULFOTRANSFERASE"/>
    <property type="match status" value="1"/>
</dbReference>
<dbReference type="PANTHER" id="PTHR12129:SF20">
    <property type="entry name" value="HEPARAN SULFATE 2-O-SULFOTRANSFERASE PIPE"/>
    <property type="match status" value="1"/>
</dbReference>
<evidence type="ECO:0000256" key="9">
    <source>
        <dbReference type="ARBA" id="ARBA00023180"/>
    </source>
</evidence>
<dbReference type="GO" id="GO:0008146">
    <property type="term" value="F:sulfotransferase activity"/>
    <property type="evidence" value="ECO:0007669"/>
    <property type="project" value="InterPro"/>
</dbReference>
<keyword evidence="11" id="KW-1185">Reference proteome</keyword>
<keyword evidence="6" id="KW-1133">Transmembrane helix</keyword>
<evidence type="ECO:0000256" key="5">
    <source>
        <dbReference type="ARBA" id="ARBA00022968"/>
    </source>
</evidence>
<evidence type="ECO:0000256" key="7">
    <source>
        <dbReference type="ARBA" id="ARBA00023034"/>
    </source>
</evidence>
<evidence type="ECO:0000256" key="8">
    <source>
        <dbReference type="ARBA" id="ARBA00023136"/>
    </source>
</evidence>
<keyword evidence="5" id="KW-0735">Signal-anchor</keyword>
<evidence type="ECO:0000256" key="2">
    <source>
        <dbReference type="ARBA" id="ARBA00010569"/>
    </source>
</evidence>
<keyword evidence="3" id="KW-0808">Transferase</keyword>
<organism evidence="10 11">
    <name type="scientific">Halocaridina rubra</name>
    <name type="common">Hawaiian red shrimp</name>
    <dbReference type="NCBI Taxonomy" id="373956"/>
    <lineage>
        <taxon>Eukaryota</taxon>
        <taxon>Metazoa</taxon>
        <taxon>Ecdysozoa</taxon>
        <taxon>Arthropoda</taxon>
        <taxon>Crustacea</taxon>
        <taxon>Multicrustacea</taxon>
        <taxon>Malacostraca</taxon>
        <taxon>Eumalacostraca</taxon>
        <taxon>Eucarida</taxon>
        <taxon>Decapoda</taxon>
        <taxon>Pleocyemata</taxon>
        <taxon>Caridea</taxon>
        <taxon>Atyoidea</taxon>
        <taxon>Atyidae</taxon>
        <taxon>Halocaridina</taxon>
    </lineage>
</organism>
<name>A0AAN8ZVN9_HALRR</name>
<dbReference type="Gene3D" id="3.40.50.300">
    <property type="entry name" value="P-loop containing nucleotide triphosphate hydrolases"/>
    <property type="match status" value="2"/>
</dbReference>
<evidence type="ECO:0000313" key="11">
    <source>
        <dbReference type="Proteomes" id="UP001381693"/>
    </source>
</evidence>
<dbReference type="InterPro" id="IPR005331">
    <property type="entry name" value="Sulfotransferase"/>
</dbReference>
<evidence type="ECO:0000313" key="10">
    <source>
        <dbReference type="EMBL" id="KAK7065483.1"/>
    </source>
</evidence>
<dbReference type="SUPFAM" id="SSF52540">
    <property type="entry name" value="P-loop containing nucleoside triphosphate hydrolases"/>
    <property type="match status" value="1"/>
</dbReference>
<dbReference type="AlphaFoldDB" id="A0AAN8ZVN9"/>
<comment type="caution">
    <text evidence="10">The sequence shown here is derived from an EMBL/GenBank/DDBJ whole genome shotgun (WGS) entry which is preliminary data.</text>
</comment>
<dbReference type="InterPro" id="IPR027417">
    <property type="entry name" value="P-loop_NTPase"/>
</dbReference>
<keyword evidence="4" id="KW-0812">Transmembrane</keyword>
<evidence type="ECO:0000256" key="4">
    <source>
        <dbReference type="ARBA" id="ARBA00022692"/>
    </source>
</evidence>
<dbReference type="GO" id="GO:0000139">
    <property type="term" value="C:Golgi membrane"/>
    <property type="evidence" value="ECO:0007669"/>
    <property type="project" value="UniProtKB-SubCell"/>
</dbReference>
<sequence>MTILFAMQNVNVRIWIKKLAVVLISLSIALYIVFSNVPVNLNQRMRHFIRSQDYHIRKAFESAVQYNVSNGFNEGEENLGLQEIRRLNGGDSFNDMNFTSQDTNIVFYNRVPKCGSTTFEEIIRILAKKNHFLHYHSHLYNQRSISKEAQLNIQDVLRETTAGQPLLYDRHLYYFNATNLAKKEVTWINIIRDPTERFISSFYFNRERERWETIENLKIRKRPPENWFNMNLESCVKERKPQCYLPSGLETEMQLTYMCGQESFCKILGDKKALIQAKKNVEESFAVVGILENLPLTFKVLELYIPRYFRGITSTVYGQGIKGSSSTMNFTPPDARILIYNRVPKCGSSTMVHILRILAKNNHFQHYHSQIYGQRDLSSKSQRNLEDFLRETAITQPLTYDRHMYYFNISG</sequence>
<comment type="similarity">
    <text evidence="2">Belongs to the sulfotransferase 3 family.</text>
</comment>
<dbReference type="Pfam" id="PF03567">
    <property type="entry name" value="Sulfotransfer_2"/>
    <property type="match status" value="2"/>
</dbReference>
<protein>
    <submittedName>
        <fullName evidence="10">Uncharacterized protein</fullName>
    </submittedName>
</protein>
<dbReference type="InterPro" id="IPR007734">
    <property type="entry name" value="Heparan_SO4_2-O-STrfase"/>
</dbReference>
<proteinExistence type="inferred from homology"/>
<evidence type="ECO:0000256" key="1">
    <source>
        <dbReference type="ARBA" id="ARBA00004323"/>
    </source>
</evidence>
<evidence type="ECO:0000256" key="3">
    <source>
        <dbReference type="ARBA" id="ARBA00022679"/>
    </source>
</evidence>
<evidence type="ECO:0000256" key="6">
    <source>
        <dbReference type="ARBA" id="ARBA00022989"/>
    </source>
</evidence>
<comment type="subcellular location">
    <subcellularLocation>
        <location evidence="1">Golgi apparatus membrane</location>
        <topology evidence="1">Single-pass type II membrane protein</topology>
    </subcellularLocation>
</comment>
<keyword evidence="7" id="KW-0333">Golgi apparatus</keyword>
<keyword evidence="9" id="KW-0325">Glycoprotein</keyword>
<dbReference type="EMBL" id="JAXCGZ010020773">
    <property type="protein sequence ID" value="KAK7065483.1"/>
    <property type="molecule type" value="Genomic_DNA"/>
</dbReference>
<keyword evidence="8" id="KW-0472">Membrane</keyword>